<organism evidence="3 4">
    <name type="scientific">Candidatus Nitronereus thalassa</name>
    <dbReference type="NCBI Taxonomy" id="3020898"/>
    <lineage>
        <taxon>Bacteria</taxon>
        <taxon>Pseudomonadati</taxon>
        <taxon>Nitrospirota</taxon>
        <taxon>Nitrospiria</taxon>
        <taxon>Nitrospirales</taxon>
        <taxon>Nitrospiraceae</taxon>
        <taxon>Candidatus Nitronereus</taxon>
    </lineage>
</organism>
<dbReference type="InterPro" id="IPR005545">
    <property type="entry name" value="YCII"/>
</dbReference>
<dbReference type="InterPro" id="IPR011008">
    <property type="entry name" value="Dimeric_a/b-barrel"/>
</dbReference>
<reference evidence="3 4" key="1">
    <citation type="journal article" date="2023" name="ISME J.">
        <title>Cultivation and genomic characterization of novel and ubiquitous marine nitrite-oxidizing bacteria from the Nitrospirales.</title>
        <authorList>
            <person name="Mueller A.J."/>
            <person name="Daebeler A."/>
            <person name="Herbold C.W."/>
            <person name="Kirkegaard R.H."/>
            <person name="Daims H."/>
        </authorList>
    </citation>
    <scope>NUCLEOTIDE SEQUENCE [LARGE SCALE GENOMIC DNA]</scope>
    <source>
        <strain evidence="3 4">EB</strain>
    </source>
</reference>
<evidence type="ECO:0000313" key="3">
    <source>
        <dbReference type="EMBL" id="MDT7043416.1"/>
    </source>
</evidence>
<proteinExistence type="inferred from homology"/>
<comment type="similarity">
    <text evidence="1">Belongs to the YciI family.</text>
</comment>
<comment type="caution">
    <text evidence="3">The sequence shown here is derived from an EMBL/GenBank/DDBJ whole genome shotgun (WGS) entry which is preliminary data.</text>
</comment>
<protein>
    <submittedName>
        <fullName evidence="3">YciI family protein</fullName>
    </submittedName>
</protein>
<dbReference type="InterPro" id="IPR051807">
    <property type="entry name" value="Sec-metab_biosynth-assoc"/>
</dbReference>
<feature type="domain" description="YCII-related" evidence="2">
    <location>
        <begin position="1"/>
        <end position="85"/>
    </location>
</feature>
<accession>A0ABU3KAG8</accession>
<dbReference type="Proteomes" id="UP001250932">
    <property type="component" value="Unassembled WGS sequence"/>
</dbReference>
<dbReference type="SUPFAM" id="SSF54909">
    <property type="entry name" value="Dimeric alpha+beta barrel"/>
    <property type="match status" value="1"/>
</dbReference>
<dbReference type="PANTHER" id="PTHR33606:SF3">
    <property type="entry name" value="PROTEIN YCII"/>
    <property type="match status" value="1"/>
</dbReference>
<evidence type="ECO:0000259" key="2">
    <source>
        <dbReference type="Pfam" id="PF03795"/>
    </source>
</evidence>
<gene>
    <name evidence="3" type="ORF">PPG34_13730</name>
</gene>
<dbReference type="PANTHER" id="PTHR33606">
    <property type="entry name" value="PROTEIN YCII"/>
    <property type="match status" value="1"/>
</dbReference>
<dbReference type="RefSeq" id="WP_313833983.1">
    <property type="nucleotide sequence ID" value="NZ_JAQOUE010000001.1"/>
</dbReference>
<dbReference type="EMBL" id="JAQOUE010000001">
    <property type="protein sequence ID" value="MDT7043416.1"/>
    <property type="molecule type" value="Genomic_DNA"/>
</dbReference>
<keyword evidence="4" id="KW-1185">Reference proteome</keyword>
<evidence type="ECO:0000256" key="1">
    <source>
        <dbReference type="ARBA" id="ARBA00007689"/>
    </source>
</evidence>
<dbReference type="Gene3D" id="3.30.70.1060">
    <property type="entry name" value="Dimeric alpha+beta barrel"/>
    <property type="match status" value="1"/>
</dbReference>
<name>A0ABU3KAG8_9BACT</name>
<sequence length="93" mass="10310">MKFVIIGWDGPEGQSKRPLHRPAHLERLKALQEKGQLICAGPFSDQAGSLIIIEAESLDEAEAFSQGDPYVKEGIFKRVEVHPFTQVLPEEPG</sequence>
<dbReference type="Pfam" id="PF03795">
    <property type="entry name" value="YCII"/>
    <property type="match status" value="1"/>
</dbReference>
<evidence type="ECO:0000313" key="4">
    <source>
        <dbReference type="Proteomes" id="UP001250932"/>
    </source>
</evidence>